<dbReference type="Proteomes" id="UP000587586">
    <property type="component" value="Unassembled WGS sequence"/>
</dbReference>
<dbReference type="GO" id="GO:0005886">
    <property type="term" value="C:plasma membrane"/>
    <property type="evidence" value="ECO:0007669"/>
    <property type="project" value="UniProtKB-SubCell"/>
</dbReference>
<dbReference type="Pfam" id="PF13624">
    <property type="entry name" value="SurA_N_3"/>
    <property type="match status" value="1"/>
</dbReference>
<keyword evidence="11" id="KW-0175">Coiled coil</keyword>
<proteinExistence type="inferred from homology"/>
<keyword evidence="3" id="KW-0997">Cell inner membrane</keyword>
<evidence type="ECO:0000256" key="10">
    <source>
        <dbReference type="ARBA" id="ARBA00042775"/>
    </source>
</evidence>
<keyword evidence="6 12" id="KW-0472">Membrane</keyword>
<protein>
    <recommendedName>
        <fullName evidence="9">Periplasmic chaperone PpiD</fullName>
    </recommendedName>
    <alternativeName>
        <fullName evidence="10">Periplasmic folding chaperone</fullName>
    </alternativeName>
</protein>
<comment type="subcellular location">
    <subcellularLocation>
        <location evidence="1">Cell inner membrane</location>
        <topology evidence="1">Single-pass type II membrane protein</topology>
        <orientation evidence="1">Periplasmic side</orientation>
    </subcellularLocation>
</comment>
<dbReference type="AlphaFoldDB" id="A0A6V8N9A6"/>
<keyword evidence="14" id="KW-0413">Isomerase</keyword>
<evidence type="ECO:0000256" key="2">
    <source>
        <dbReference type="ARBA" id="ARBA00022475"/>
    </source>
</evidence>
<feature type="transmembrane region" description="Helical" evidence="12">
    <location>
        <begin position="12"/>
        <end position="33"/>
    </location>
</feature>
<dbReference type="SUPFAM" id="SSF54534">
    <property type="entry name" value="FKBP-like"/>
    <property type="match status" value="1"/>
</dbReference>
<dbReference type="RefSeq" id="WP_183361690.1">
    <property type="nucleotide sequence ID" value="NZ_BLXZ01000005.1"/>
</dbReference>
<sequence>MLGIMRKYQQSILIKLVFGIIVLSFIGTIFLVWGRGSDKAGGPVGYAAKVDGTKISLDEFQKTYYRTRGIYEQIYGRSLTPELEKTMGIKKMAVDTLVDAVLIRKAAKDMGMKVSKDEVAAEIAKIPAFQKNGAFDFQQYQQTLKMNRMTPEQFEDAQQEELLIQKTRNKIKDQATVSDQEILQAFKKQNDKLDLQYVSFSPAEVKGEVKLTDKDLEGYLQEHQNEFKTPEQISIAYAVVSPAQFAAKASVTPEEAQGYYQKNIDRYQGKGGILPFAEVKDQATADALKAKAAKEAYEKAADAANKFRTQGDIDAAAAAVGAKVEKTGLFTLQAPPAQLAGEKDLVPRAFALKQNELGSPVETPKGIYLVKVTERKPAAVPPLAQIKGAVEQKVREVKASELAKKKAEEALTQLAKGGANLKETGNFGYAATGVVPNLGTSQELMEAAFTLSNAAPVAKQPFKIGDRWYAVKLKSRIDAPTADLAKQSGTIKQSLLPKKQQEALDTWLKGLRAKAKIEINPALVD</sequence>
<evidence type="ECO:0000256" key="12">
    <source>
        <dbReference type="SAM" id="Phobius"/>
    </source>
</evidence>
<evidence type="ECO:0000256" key="8">
    <source>
        <dbReference type="ARBA" id="ARBA00038408"/>
    </source>
</evidence>
<dbReference type="InterPro" id="IPR046357">
    <property type="entry name" value="PPIase_dom_sf"/>
</dbReference>
<reference evidence="15" key="1">
    <citation type="submission" date="2020-06" db="EMBL/GenBank/DDBJ databases">
        <title>Draft genomic sequecing of Geomonas sp. Red745.</title>
        <authorList>
            <person name="Itoh H."/>
            <person name="Xu Z.X."/>
            <person name="Ushijima N."/>
            <person name="Masuda Y."/>
            <person name="Shiratori Y."/>
            <person name="Senoo K."/>
        </authorList>
    </citation>
    <scope>NUCLEOTIDE SEQUENCE [LARGE SCALE GENOMIC DNA]</scope>
    <source>
        <strain evidence="15">Red745</strain>
    </source>
</reference>
<gene>
    <name evidence="14" type="ORF">GMLC_26900</name>
</gene>
<organism evidence="14 15">
    <name type="scientific">Geomonas limicola</name>
    <dbReference type="NCBI Taxonomy" id="2740186"/>
    <lineage>
        <taxon>Bacteria</taxon>
        <taxon>Pseudomonadati</taxon>
        <taxon>Thermodesulfobacteriota</taxon>
        <taxon>Desulfuromonadia</taxon>
        <taxon>Geobacterales</taxon>
        <taxon>Geobacteraceae</taxon>
        <taxon>Geomonas</taxon>
    </lineage>
</organism>
<feature type="domain" description="PpiC" evidence="13">
    <location>
        <begin position="251"/>
        <end position="387"/>
    </location>
</feature>
<evidence type="ECO:0000313" key="14">
    <source>
        <dbReference type="EMBL" id="GFO69111.1"/>
    </source>
</evidence>
<comment type="caution">
    <text evidence="14">The sequence shown here is derived from an EMBL/GenBank/DDBJ whole genome shotgun (WGS) entry which is preliminary data.</text>
</comment>
<dbReference type="Gene3D" id="3.10.50.40">
    <property type="match status" value="1"/>
</dbReference>
<dbReference type="Pfam" id="PF13145">
    <property type="entry name" value="Rotamase_2"/>
    <property type="match status" value="1"/>
</dbReference>
<feature type="coiled-coil region" evidence="11">
    <location>
        <begin position="280"/>
        <end position="310"/>
    </location>
</feature>
<keyword evidence="5 12" id="KW-1133">Transmembrane helix</keyword>
<evidence type="ECO:0000259" key="13">
    <source>
        <dbReference type="Pfam" id="PF13145"/>
    </source>
</evidence>
<evidence type="ECO:0000256" key="11">
    <source>
        <dbReference type="SAM" id="Coils"/>
    </source>
</evidence>
<dbReference type="InterPro" id="IPR052029">
    <property type="entry name" value="PpiD_chaperone"/>
</dbReference>
<dbReference type="PANTHER" id="PTHR47529">
    <property type="entry name" value="PEPTIDYL-PROLYL CIS-TRANS ISOMERASE D"/>
    <property type="match status" value="1"/>
</dbReference>
<dbReference type="EMBL" id="BLXZ01000005">
    <property type="protein sequence ID" value="GFO69111.1"/>
    <property type="molecule type" value="Genomic_DNA"/>
</dbReference>
<dbReference type="InterPro" id="IPR027304">
    <property type="entry name" value="Trigger_fact/SurA_dom_sf"/>
</dbReference>
<comment type="similarity">
    <text evidence="8">Belongs to the PpiD chaperone family.</text>
</comment>
<evidence type="ECO:0000313" key="15">
    <source>
        <dbReference type="Proteomes" id="UP000587586"/>
    </source>
</evidence>
<dbReference type="GO" id="GO:0003755">
    <property type="term" value="F:peptidyl-prolyl cis-trans isomerase activity"/>
    <property type="evidence" value="ECO:0007669"/>
    <property type="project" value="InterPro"/>
</dbReference>
<dbReference type="InterPro" id="IPR000297">
    <property type="entry name" value="PPIase_PpiC"/>
</dbReference>
<keyword evidence="15" id="KW-1185">Reference proteome</keyword>
<evidence type="ECO:0000256" key="5">
    <source>
        <dbReference type="ARBA" id="ARBA00022989"/>
    </source>
</evidence>
<dbReference type="PANTHER" id="PTHR47529:SF1">
    <property type="entry name" value="PERIPLASMIC CHAPERONE PPID"/>
    <property type="match status" value="1"/>
</dbReference>
<keyword evidence="7" id="KW-0143">Chaperone</keyword>
<evidence type="ECO:0000256" key="3">
    <source>
        <dbReference type="ARBA" id="ARBA00022519"/>
    </source>
</evidence>
<accession>A0A6V8N9A6</accession>
<dbReference type="Gene3D" id="1.10.4030.10">
    <property type="entry name" value="Porin chaperone SurA, peptide-binding domain"/>
    <property type="match status" value="1"/>
</dbReference>
<evidence type="ECO:0000256" key="1">
    <source>
        <dbReference type="ARBA" id="ARBA00004382"/>
    </source>
</evidence>
<keyword evidence="2" id="KW-1003">Cell membrane</keyword>
<dbReference type="SUPFAM" id="SSF109998">
    <property type="entry name" value="Triger factor/SurA peptide-binding domain-like"/>
    <property type="match status" value="1"/>
</dbReference>
<evidence type="ECO:0000256" key="6">
    <source>
        <dbReference type="ARBA" id="ARBA00023136"/>
    </source>
</evidence>
<evidence type="ECO:0000256" key="9">
    <source>
        <dbReference type="ARBA" id="ARBA00040743"/>
    </source>
</evidence>
<evidence type="ECO:0000256" key="7">
    <source>
        <dbReference type="ARBA" id="ARBA00023186"/>
    </source>
</evidence>
<evidence type="ECO:0000256" key="4">
    <source>
        <dbReference type="ARBA" id="ARBA00022692"/>
    </source>
</evidence>
<keyword evidence="4 12" id="KW-0812">Transmembrane</keyword>
<name>A0A6V8N9A6_9BACT</name>